<dbReference type="Proteomes" id="UP000240653">
    <property type="component" value="Unassembled WGS sequence"/>
</dbReference>
<organism evidence="1 2">
    <name type="scientific">Pseudaminobacter soli</name>
    <name type="common">ex Li et al. 2025</name>
    <dbReference type="NCBI Taxonomy" id="1295366"/>
    <lineage>
        <taxon>Bacteria</taxon>
        <taxon>Pseudomonadati</taxon>
        <taxon>Pseudomonadota</taxon>
        <taxon>Alphaproteobacteria</taxon>
        <taxon>Hyphomicrobiales</taxon>
        <taxon>Phyllobacteriaceae</taxon>
        <taxon>Pseudaminobacter</taxon>
    </lineage>
</organism>
<dbReference type="EMBL" id="PXYL01000009">
    <property type="protein sequence ID" value="PSJ59006.1"/>
    <property type="molecule type" value="Genomic_DNA"/>
</dbReference>
<evidence type="ECO:0000313" key="2">
    <source>
        <dbReference type="Proteomes" id="UP000240653"/>
    </source>
</evidence>
<sequence>MLLATTAFATNAFAAEPPACMDEVMREQILGHLGNVEQMASGRRLVGLAPVADVLVAPPASANQYATATTYISASRYCEARAEFDTGEAEPIYWRIDQMMDDGEESTRLDVCHRFFDVFEDGCKAFRPGE</sequence>
<protein>
    <submittedName>
        <fullName evidence="1">Uncharacterized protein</fullName>
    </submittedName>
</protein>
<keyword evidence="2" id="KW-1185">Reference proteome</keyword>
<dbReference type="AlphaFoldDB" id="A0A2P7S933"/>
<accession>A0A2P7S933</accession>
<comment type="caution">
    <text evidence="1">The sequence shown here is derived from an EMBL/GenBank/DDBJ whole genome shotgun (WGS) entry which is preliminary data.</text>
</comment>
<name>A0A2P7S933_9HYPH</name>
<gene>
    <name evidence="1" type="ORF">C7I85_18860</name>
</gene>
<reference evidence="1 2" key="1">
    <citation type="submission" date="2018-03" db="EMBL/GenBank/DDBJ databases">
        <title>The draft genome of Mesorhizobium soli JCM 19897.</title>
        <authorList>
            <person name="Li L."/>
            <person name="Liu L."/>
            <person name="Liang L."/>
            <person name="Wang T."/>
            <person name="Zhang X."/>
        </authorList>
    </citation>
    <scope>NUCLEOTIDE SEQUENCE [LARGE SCALE GENOMIC DNA]</scope>
    <source>
        <strain evidence="1 2">JCM 19897</strain>
    </source>
</reference>
<proteinExistence type="predicted"/>
<evidence type="ECO:0000313" key="1">
    <source>
        <dbReference type="EMBL" id="PSJ59006.1"/>
    </source>
</evidence>